<sequence length="30" mass="3417">MSTTGAISVAFTVEERDSNLEDVHRERTHQ</sequence>
<dbReference type="EMBL" id="JAVDXW010000001">
    <property type="protein sequence ID" value="MDR7303026.1"/>
    <property type="molecule type" value="Genomic_DNA"/>
</dbReference>
<organism evidence="1 2">
    <name type="scientific">Haloactinomyces albus</name>
    <dbReference type="NCBI Taxonomy" id="1352928"/>
    <lineage>
        <taxon>Bacteria</taxon>
        <taxon>Bacillati</taxon>
        <taxon>Actinomycetota</taxon>
        <taxon>Actinomycetes</taxon>
        <taxon>Actinopolysporales</taxon>
        <taxon>Actinopolysporaceae</taxon>
        <taxon>Haloactinomyces</taxon>
    </lineage>
</organism>
<keyword evidence="2" id="KW-1185">Reference proteome</keyword>
<reference evidence="1" key="1">
    <citation type="submission" date="2023-07" db="EMBL/GenBank/DDBJ databases">
        <title>Sequencing the genomes of 1000 actinobacteria strains.</title>
        <authorList>
            <person name="Klenk H.-P."/>
        </authorList>
    </citation>
    <scope>NUCLEOTIDE SEQUENCE</scope>
    <source>
        <strain evidence="1">DSM 45977</strain>
    </source>
</reference>
<evidence type="ECO:0000313" key="2">
    <source>
        <dbReference type="Proteomes" id="UP001180845"/>
    </source>
</evidence>
<gene>
    <name evidence="1" type="ORF">JOF55_003207</name>
</gene>
<comment type="caution">
    <text evidence="1">The sequence shown here is derived from an EMBL/GenBank/DDBJ whole genome shotgun (WGS) entry which is preliminary data.</text>
</comment>
<accession>A0AAE4CN33</accession>
<dbReference type="Proteomes" id="UP001180845">
    <property type="component" value="Unassembled WGS sequence"/>
</dbReference>
<protein>
    <submittedName>
        <fullName evidence="1">Uncharacterized protein</fullName>
    </submittedName>
</protein>
<evidence type="ECO:0000313" key="1">
    <source>
        <dbReference type="EMBL" id="MDR7303026.1"/>
    </source>
</evidence>
<dbReference type="AlphaFoldDB" id="A0AAE4CN33"/>
<proteinExistence type="predicted"/>
<name>A0AAE4CN33_9ACTN</name>